<dbReference type="InterPro" id="IPR011008">
    <property type="entry name" value="Dimeric_a/b-barrel"/>
</dbReference>
<proteinExistence type="inferred from homology"/>
<dbReference type="InterPro" id="IPR005545">
    <property type="entry name" value="YCII"/>
</dbReference>
<dbReference type="PANTHER" id="PTHR37828">
    <property type="entry name" value="GSR2449 PROTEIN"/>
    <property type="match status" value="1"/>
</dbReference>
<dbReference type="SUPFAM" id="SSF54909">
    <property type="entry name" value="Dimeric alpha+beta barrel"/>
    <property type="match status" value="1"/>
</dbReference>
<reference evidence="3 4" key="1">
    <citation type="submission" date="2019-11" db="EMBL/GenBank/DDBJ databases">
        <title>Draft genome of Amycolatopsis RM579.</title>
        <authorList>
            <person name="Duangmal K."/>
            <person name="Mingma R."/>
        </authorList>
    </citation>
    <scope>NUCLEOTIDE SEQUENCE [LARGE SCALE GENOMIC DNA]</scope>
    <source>
        <strain evidence="3 4">RM579</strain>
    </source>
</reference>
<comment type="caution">
    <text evidence="3">The sequence shown here is derived from an EMBL/GenBank/DDBJ whole genome shotgun (WGS) entry which is preliminary data.</text>
</comment>
<dbReference type="RefSeq" id="WP_154756075.1">
    <property type="nucleotide sequence ID" value="NZ_WMBA01000008.1"/>
</dbReference>
<keyword evidence="4" id="KW-1185">Reference proteome</keyword>
<comment type="similarity">
    <text evidence="1">Belongs to the YciI family.</text>
</comment>
<evidence type="ECO:0000259" key="2">
    <source>
        <dbReference type="Pfam" id="PF03795"/>
    </source>
</evidence>
<name>A0A6N7Z411_9PSEU</name>
<dbReference type="AlphaFoldDB" id="A0A6N7Z411"/>
<dbReference type="Pfam" id="PF03795">
    <property type="entry name" value="YCII"/>
    <property type="match status" value="1"/>
</dbReference>
<evidence type="ECO:0000313" key="3">
    <source>
        <dbReference type="EMBL" id="MTD53826.1"/>
    </source>
</evidence>
<evidence type="ECO:0000313" key="4">
    <source>
        <dbReference type="Proteomes" id="UP000440096"/>
    </source>
</evidence>
<dbReference type="EMBL" id="WMBA01000008">
    <property type="protein sequence ID" value="MTD53826.1"/>
    <property type="molecule type" value="Genomic_DNA"/>
</dbReference>
<dbReference type="Gene3D" id="3.30.70.1060">
    <property type="entry name" value="Dimeric alpha+beta barrel"/>
    <property type="match status" value="1"/>
</dbReference>
<dbReference type="OrthoDB" id="9814407at2"/>
<dbReference type="Proteomes" id="UP000440096">
    <property type="component" value="Unassembled WGS sequence"/>
</dbReference>
<sequence>MYLAVTAYRNGQLPPQPAVEEHWCYLDARYAERRLLCSGPQRAGTGGVLVVRAEDEESARALLDGDPLVRDGHVSYTLTAFRATRAADRAWVDP</sequence>
<dbReference type="PANTHER" id="PTHR37828:SF1">
    <property type="entry name" value="YCII-RELATED DOMAIN-CONTAINING PROTEIN"/>
    <property type="match status" value="1"/>
</dbReference>
<gene>
    <name evidence="3" type="ORF">GKO32_07495</name>
</gene>
<feature type="domain" description="YCII-related" evidence="2">
    <location>
        <begin position="7"/>
        <end position="77"/>
    </location>
</feature>
<evidence type="ECO:0000256" key="1">
    <source>
        <dbReference type="ARBA" id="ARBA00007689"/>
    </source>
</evidence>
<organism evidence="3 4">
    <name type="scientific">Amycolatopsis pithecellobii</name>
    <dbReference type="NCBI Taxonomy" id="664692"/>
    <lineage>
        <taxon>Bacteria</taxon>
        <taxon>Bacillati</taxon>
        <taxon>Actinomycetota</taxon>
        <taxon>Actinomycetes</taxon>
        <taxon>Pseudonocardiales</taxon>
        <taxon>Pseudonocardiaceae</taxon>
        <taxon>Amycolatopsis</taxon>
    </lineage>
</organism>
<accession>A0A6N7Z411</accession>
<protein>
    <recommendedName>
        <fullName evidence="2">YCII-related domain-containing protein</fullName>
    </recommendedName>
</protein>